<keyword evidence="1" id="KW-1133">Transmembrane helix</keyword>
<feature type="transmembrane region" description="Helical" evidence="1">
    <location>
        <begin position="30"/>
        <end position="54"/>
    </location>
</feature>
<evidence type="ECO:0000313" key="3">
    <source>
        <dbReference type="Proteomes" id="UP001610563"/>
    </source>
</evidence>
<accession>A0ABR4G2I0</accession>
<name>A0ABR4G2I0_9EURO</name>
<protein>
    <submittedName>
        <fullName evidence="2">Uncharacterized protein</fullName>
    </submittedName>
</protein>
<keyword evidence="1" id="KW-0812">Transmembrane</keyword>
<reference evidence="2 3" key="1">
    <citation type="submission" date="2024-07" db="EMBL/GenBank/DDBJ databases">
        <title>Section-level genome sequencing and comparative genomics of Aspergillus sections Usti and Cavernicolus.</title>
        <authorList>
            <consortium name="Lawrence Berkeley National Laboratory"/>
            <person name="Nybo J.L."/>
            <person name="Vesth T.C."/>
            <person name="Theobald S."/>
            <person name="Frisvad J.C."/>
            <person name="Larsen T.O."/>
            <person name="Kjaerboelling I."/>
            <person name="Rothschild-Mancinelli K."/>
            <person name="Lyhne E.K."/>
            <person name="Kogle M.E."/>
            <person name="Barry K."/>
            <person name="Clum A."/>
            <person name="Na H."/>
            <person name="Ledsgaard L."/>
            <person name="Lin J."/>
            <person name="Lipzen A."/>
            <person name="Kuo A."/>
            <person name="Riley R."/>
            <person name="Mondo S."/>
            <person name="Labutti K."/>
            <person name="Haridas S."/>
            <person name="Pangalinan J."/>
            <person name="Salamov A.A."/>
            <person name="Simmons B.A."/>
            <person name="Magnuson J.K."/>
            <person name="Chen J."/>
            <person name="Drula E."/>
            <person name="Henrissat B."/>
            <person name="Wiebenga A."/>
            <person name="Lubbers R.J."/>
            <person name="Gomes A.C."/>
            <person name="Makela M.R."/>
            <person name="Stajich J."/>
            <person name="Grigoriev I.V."/>
            <person name="Mortensen U.H."/>
            <person name="De Vries R.P."/>
            <person name="Baker S.E."/>
            <person name="Andersen M.R."/>
        </authorList>
    </citation>
    <scope>NUCLEOTIDE SEQUENCE [LARGE SCALE GENOMIC DNA]</scope>
    <source>
        <strain evidence="2 3">CBS 209.92</strain>
    </source>
</reference>
<keyword evidence="1" id="KW-0472">Membrane</keyword>
<organism evidence="2 3">
    <name type="scientific">Aspergillus keveii</name>
    <dbReference type="NCBI Taxonomy" id="714993"/>
    <lineage>
        <taxon>Eukaryota</taxon>
        <taxon>Fungi</taxon>
        <taxon>Dikarya</taxon>
        <taxon>Ascomycota</taxon>
        <taxon>Pezizomycotina</taxon>
        <taxon>Eurotiomycetes</taxon>
        <taxon>Eurotiomycetidae</taxon>
        <taxon>Eurotiales</taxon>
        <taxon>Aspergillaceae</taxon>
        <taxon>Aspergillus</taxon>
        <taxon>Aspergillus subgen. Nidulantes</taxon>
    </lineage>
</organism>
<keyword evidence="3" id="KW-1185">Reference proteome</keyword>
<dbReference type="EMBL" id="JBFTWV010000061">
    <property type="protein sequence ID" value="KAL2793216.1"/>
    <property type="molecule type" value="Genomic_DNA"/>
</dbReference>
<comment type="caution">
    <text evidence="2">The sequence shown here is derived from an EMBL/GenBank/DDBJ whole genome shotgun (WGS) entry which is preliminary data.</text>
</comment>
<gene>
    <name evidence="2" type="ORF">BJX66DRAFT_306585</name>
</gene>
<sequence>MWILTNTYHYQGGILARGGMKMALICYRSLGHMAACGIGPLLLIIAIVGMMSLAR</sequence>
<proteinExistence type="predicted"/>
<evidence type="ECO:0000256" key="1">
    <source>
        <dbReference type="SAM" id="Phobius"/>
    </source>
</evidence>
<dbReference type="Proteomes" id="UP001610563">
    <property type="component" value="Unassembled WGS sequence"/>
</dbReference>
<evidence type="ECO:0000313" key="2">
    <source>
        <dbReference type="EMBL" id="KAL2793216.1"/>
    </source>
</evidence>